<evidence type="ECO:0000313" key="2">
    <source>
        <dbReference type="Proteomes" id="UP001196661"/>
    </source>
</evidence>
<dbReference type="InterPro" id="IPR029063">
    <property type="entry name" value="SAM-dependent_MTases_sf"/>
</dbReference>
<dbReference type="Gene3D" id="3.40.50.150">
    <property type="entry name" value="Vaccinia Virus protein VP39"/>
    <property type="match status" value="1"/>
</dbReference>
<sequence length="212" mass="23752">MPNFKPNDGRLYSPATERNREVILEILERVLPNPGTVLEIASGTGEHAAYFAPKLAPRRWWPSDVSAPMLKSIAAWAKQTNACYLIPATELDVCQTPWPVENHEKHSVDAIVNINMIHISPWQTCEALLTGAERILPNGGVLYIYGPFKRDGQHTAPSNDTFDTWLKEQNPDWGVRDLEAVEDAAKGHKFALKEVIDMPANNFSLVFHKESP</sequence>
<accession>A0ABS5Y7X7</accession>
<dbReference type="EMBL" id="JADOER010000013">
    <property type="protein sequence ID" value="MBT9313484.1"/>
    <property type="molecule type" value="Genomic_DNA"/>
</dbReference>
<dbReference type="SUPFAM" id="SSF53335">
    <property type="entry name" value="S-adenosyl-L-methionine-dependent methyltransferases"/>
    <property type="match status" value="1"/>
</dbReference>
<dbReference type="CDD" id="cd02440">
    <property type="entry name" value="AdoMet_MTases"/>
    <property type="match status" value="1"/>
</dbReference>
<dbReference type="RefSeq" id="WP_215619373.1">
    <property type="nucleotide sequence ID" value="NZ_JADOER010000013.1"/>
</dbReference>
<organism evidence="1 2">
    <name type="scientific">Leptothoe kymatousa TAU-MAC 1615</name>
    <dbReference type="NCBI Taxonomy" id="2364775"/>
    <lineage>
        <taxon>Bacteria</taxon>
        <taxon>Bacillati</taxon>
        <taxon>Cyanobacteriota</taxon>
        <taxon>Cyanophyceae</taxon>
        <taxon>Nodosilineales</taxon>
        <taxon>Cymatolegaceae</taxon>
        <taxon>Leptothoe</taxon>
        <taxon>Leptothoe kymatousa</taxon>
    </lineage>
</organism>
<reference evidence="1 2" key="1">
    <citation type="journal article" date="2021" name="Mar. Drugs">
        <title>Genome Reduction and Secondary Metabolism of the Marine Sponge-Associated Cyanobacterium Leptothoe.</title>
        <authorList>
            <person name="Konstantinou D."/>
            <person name="Popin R.V."/>
            <person name="Fewer D.P."/>
            <person name="Sivonen K."/>
            <person name="Gkelis S."/>
        </authorList>
    </citation>
    <scope>NUCLEOTIDE SEQUENCE [LARGE SCALE GENOMIC DNA]</scope>
    <source>
        <strain evidence="1 2">TAU-MAC 1615</strain>
    </source>
</reference>
<gene>
    <name evidence="1" type="ORF">IXB28_14820</name>
</gene>
<evidence type="ECO:0000313" key="1">
    <source>
        <dbReference type="EMBL" id="MBT9313484.1"/>
    </source>
</evidence>
<name>A0ABS5Y7X7_9CYAN</name>
<keyword evidence="2" id="KW-1185">Reference proteome</keyword>
<comment type="caution">
    <text evidence="1">The sequence shown here is derived from an EMBL/GenBank/DDBJ whole genome shotgun (WGS) entry which is preliminary data.</text>
</comment>
<dbReference type="PANTHER" id="PTHR20974:SF0">
    <property type="entry name" value="UPF0585 PROTEIN CG18661"/>
    <property type="match status" value="1"/>
</dbReference>
<dbReference type="InterPro" id="IPR010342">
    <property type="entry name" value="DUF938"/>
</dbReference>
<proteinExistence type="predicted"/>
<dbReference type="Pfam" id="PF06080">
    <property type="entry name" value="DUF938"/>
    <property type="match status" value="1"/>
</dbReference>
<protein>
    <submittedName>
        <fullName evidence="1">DUF938 domain-containing protein</fullName>
    </submittedName>
</protein>
<dbReference type="Proteomes" id="UP001196661">
    <property type="component" value="Unassembled WGS sequence"/>
</dbReference>
<dbReference type="PANTHER" id="PTHR20974">
    <property type="entry name" value="UPF0585 PROTEIN CG18661"/>
    <property type="match status" value="1"/>
</dbReference>